<dbReference type="EMBL" id="OC317894">
    <property type="protein sequence ID" value="CAD7399641.1"/>
    <property type="molecule type" value="Genomic_DNA"/>
</dbReference>
<feature type="domain" description="Protein kinase" evidence="7">
    <location>
        <begin position="216"/>
        <end position="490"/>
    </location>
</feature>
<keyword evidence="5" id="KW-0067">ATP-binding</keyword>
<evidence type="ECO:0000256" key="3">
    <source>
        <dbReference type="ARBA" id="ARBA00022741"/>
    </source>
</evidence>
<organism evidence="8">
    <name type="scientific">Timema cristinae</name>
    <name type="common">Walking stick</name>
    <dbReference type="NCBI Taxonomy" id="61476"/>
    <lineage>
        <taxon>Eukaryota</taxon>
        <taxon>Metazoa</taxon>
        <taxon>Ecdysozoa</taxon>
        <taxon>Arthropoda</taxon>
        <taxon>Hexapoda</taxon>
        <taxon>Insecta</taxon>
        <taxon>Pterygota</taxon>
        <taxon>Neoptera</taxon>
        <taxon>Polyneoptera</taxon>
        <taxon>Phasmatodea</taxon>
        <taxon>Timematodea</taxon>
        <taxon>Timematoidea</taxon>
        <taxon>Timematidae</taxon>
        <taxon>Timema</taxon>
    </lineage>
</organism>
<dbReference type="InterPro" id="IPR000719">
    <property type="entry name" value="Prot_kinase_dom"/>
</dbReference>
<feature type="region of interest" description="Disordered" evidence="6">
    <location>
        <begin position="564"/>
        <end position="586"/>
    </location>
</feature>
<protein>
    <recommendedName>
        <fullName evidence="7">Protein kinase domain-containing protein</fullName>
    </recommendedName>
</protein>
<proteinExistence type="predicted"/>
<gene>
    <name evidence="8" type="ORF">TCEB3V08_LOCUS5104</name>
</gene>
<evidence type="ECO:0000256" key="2">
    <source>
        <dbReference type="ARBA" id="ARBA00022679"/>
    </source>
</evidence>
<feature type="region of interest" description="Disordered" evidence="6">
    <location>
        <begin position="75"/>
        <end position="97"/>
    </location>
</feature>
<evidence type="ECO:0000313" key="8">
    <source>
        <dbReference type="EMBL" id="CAD7399641.1"/>
    </source>
</evidence>
<dbReference type="InterPro" id="IPR008271">
    <property type="entry name" value="Ser/Thr_kinase_AS"/>
</dbReference>
<dbReference type="GO" id="GO:0061762">
    <property type="term" value="P:CAMKK-AMPK signaling cascade"/>
    <property type="evidence" value="ECO:0007669"/>
    <property type="project" value="TreeGrafter"/>
</dbReference>
<keyword evidence="3" id="KW-0547">Nucleotide-binding</keyword>
<accession>A0A7R9GVR7</accession>
<dbReference type="PROSITE" id="PS50011">
    <property type="entry name" value="PROTEIN_KINASE_DOM"/>
    <property type="match status" value="1"/>
</dbReference>
<dbReference type="GO" id="GO:0005524">
    <property type="term" value="F:ATP binding"/>
    <property type="evidence" value="ECO:0007669"/>
    <property type="project" value="UniProtKB-KW"/>
</dbReference>
<keyword evidence="1" id="KW-0723">Serine/threonine-protein kinase</keyword>
<dbReference type="PROSITE" id="PS00108">
    <property type="entry name" value="PROTEIN_KINASE_ST"/>
    <property type="match status" value="1"/>
</dbReference>
<dbReference type="FunFam" id="1.10.510.10:FF:000571">
    <property type="entry name" value="Maternal embryonic leucine zipper kinase"/>
    <property type="match status" value="1"/>
</dbReference>
<keyword evidence="4" id="KW-0418">Kinase</keyword>
<dbReference type="SMART" id="SM00220">
    <property type="entry name" value="S_TKc"/>
    <property type="match status" value="1"/>
</dbReference>
<keyword evidence="2" id="KW-0808">Transferase</keyword>
<dbReference type="InterPro" id="IPR011009">
    <property type="entry name" value="Kinase-like_dom_sf"/>
</dbReference>
<evidence type="ECO:0000256" key="4">
    <source>
        <dbReference type="ARBA" id="ARBA00022777"/>
    </source>
</evidence>
<evidence type="ECO:0000256" key="5">
    <source>
        <dbReference type="ARBA" id="ARBA00022840"/>
    </source>
</evidence>
<dbReference type="PANTHER" id="PTHR43895:SF164">
    <property type="entry name" value="CALCIUM_CALMODULIN-DEPENDENT PROTEIN KINASE KINASE"/>
    <property type="match status" value="1"/>
</dbReference>
<evidence type="ECO:0000256" key="1">
    <source>
        <dbReference type="ARBA" id="ARBA00022527"/>
    </source>
</evidence>
<reference evidence="8" key="1">
    <citation type="submission" date="2020-11" db="EMBL/GenBank/DDBJ databases">
        <authorList>
            <person name="Tran Van P."/>
        </authorList>
    </citation>
    <scope>NUCLEOTIDE SEQUENCE</scope>
</reference>
<dbReference type="SUPFAM" id="SSF56112">
    <property type="entry name" value="Protein kinase-like (PK-like)"/>
    <property type="match status" value="1"/>
</dbReference>
<name>A0A7R9GVR7_TIMCR</name>
<evidence type="ECO:0000256" key="6">
    <source>
        <dbReference type="SAM" id="MobiDB-lite"/>
    </source>
</evidence>
<evidence type="ECO:0000259" key="7">
    <source>
        <dbReference type="PROSITE" id="PS50011"/>
    </source>
</evidence>
<dbReference type="PANTHER" id="PTHR43895">
    <property type="entry name" value="CALCIUM/CALMODULIN-DEPENDENT PROTEIN KINASE KINASE-RELATED"/>
    <property type="match status" value="1"/>
</dbReference>
<feature type="region of interest" description="Disordered" evidence="6">
    <location>
        <begin position="31"/>
        <end position="60"/>
    </location>
</feature>
<sequence>MCTLRSGGENARGTVHWVNFIRRLGVSRQHKSTNELRDTTGVASHNPPFKPNLQRNTDPMESSNWLITKKMIPIIEGETPPPPPFPSTHLGSSGGKRWSLPVERPALGFGQTAKRASERASDWVAKLASARASERAPRALSRSRARSLARSSVATPITTNSLACSLARALSLAVPLRRKKKGNERLLRNNTFAALKRLHVPQSRNHWNKAFEALCLNQASKEGFLSKDSIFRAQGKETLHAMKILSKKKLLKKAGMFGRMAPSRKTPGKPGMDSPLEKVYREIAILKKLDHPNIVKLVEVLDDPLEDHLYLVFELLERGEVLEVPTDTPLSESKAWTYFRDVIQGIEYLHYQRIIHRDIKPSNLLLGEDGCVQIGDFGVCNEFHGSDASLSNTAGTPAFMAPEALNNSTFSGKASDIWSMGVTLYAFVYGNIPFYNDNVLTLYKKIQNDSVQFPKAPRVSDELKDLITRMLHKDPCQRLTMPEVKSHPWVTANGTKLLPSEEENCVLVEVTDEEVMQVMKSIPKLDTLILVKTMLKKHSFQGDCAKIDICCFLQKNPFVHGGCSNRPGGDSARRTEKFQRSGRSHSAPGSYDLLMESGVFDVVLHISNTVPERSAVLFSFPPLLPTCGLCSVSAFAGTKMSLDVSLPALREINSPESSNKNN</sequence>
<dbReference type="Pfam" id="PF00069">
    <property type="entry name" value="Pkinase"/>
    <property type="match status" value="1"/>
</dbReference>
<dbReference type="AlphaFoldDB" id="A0A7R9GVR7"/>
<dbReference type="Gene3D" id="1.10.510.10">
    <property type="entry name" value="Transferase(Phosphotransferase) domain 1"/>
    <property type="match status" value="1"/>
</dbReference>
<dbReference type="GO" id="GO:0004674">
    <property type="term" value="F:protein serine/threonine kinase activity"/>
    <property type="evidence" value="ECO:0007669"/>
    <property type="project" value="UniProtKB-KW"/>
</dbReference>